<evidence type="ECO:0000313" key="6">
    <source>
        <dbReference type="EMBL" id="MBJ7607898.1"/>
    </source>
</evidence>
<organism evidence="6 7">
    <name type="scientific">Candidatus Amunia macphersoniae</name>
    <dbReference type="NCBI Taxonomy" id="3127014"/>
    <lineage>
        <taxon>Bacteria</taxon>
        <taxon>Bacillati</taxon>
        <taxon>Candidatus Dormiibacterota</taxon>
        <taxon>Candidatus Dormibacteria</taxon>
        <taxon>Candidatus Aeolococcales</taxon>
        <taxon>Candidatus Aeolococcaceae</taxon>
        <taxon>Candidatus Amunia</taxon>
    </lineage>
</organism>
<dbReference type="PRINTS" id="PR00377">
    <property type="entry name" value="IMPHPHTASES"/>
</dbReference>
<dbReference type="GO" id="GO:0008934">
    <property type="term" value="F:inositol monophosphate 1-phosphatase activity"/>
    <property type="evidence" value="ECO:0007669"/>
    <property type="project" value="TreeGrafter"/>
</dbReference>
<dbReference type="InterPro" id="IPR020583">
    <property type="entry name" value="Inositol_monoP_metal-BS"/>
</dbReference>
<dbReference type="Proteomes" id="UP000614410">
    <property type="component" value="Unassembled WGS sequence"/>
</dbReference>
<keyword evidence="4 5" id="KW-0460">Magnesium</keyword>
<dbReference type="AlphaFoldDB" id="A0A934NDP4"/>
<keyword evidence="3" id="KW-0378">Hydrolase</keyword>
<evidence type="ECO:0000256" key="2">
    <source>
        <dbReference type="ARBA" id="ARBA00022723"/>
    </source>
</evidence>
<dbReference type="SUPFAM" id="SSF56655">
    <property type="entry name" value="Carbohydrate phosphatase"/>
    <property type="match status" value="1"/>
</dbReference>
<feature type="binding site" evidence="5">
    <location>
        <position position="85"/>
    </location>
    <ligand>
        <name>Mg(2+)</name>
        <dbReference type="ChEBI" id="CHEBI:18420"/>
        <label>1</label>
        <note>catalytic</note>
    </ligand>
</feature>
<feature type="binding site" evidence="5">
    <location>
        <position position="210"/>
    </location>
    <ligand>
        <name>Mg(2+)</name>
        <dbReference type="ChEBI" id="CHEBI:18420"/>
        <label>1</label>
        <note>catalytic</note>
    </ligand>
</feature>
<dbReference type="EMBL" id="JAEKNN010000004">
    <property type="protein sequence ID" value="MBJ7607898.1"/>
    <property type="molecule type" value="Genomic_DNA"/>
</dbReference>
<evidence type="ECO:0000256" key="3">
    <source>
        <dbReference type="ARBA" id="ARBA00022801"/>
    </source>
</evidence>
<evidence type="ECO:0000256" key="5">
    <source>
        <dbReference type="PIRSR" id="PIRSR600760-2"/>
    </source>
</evidence>
<dbReference type="InterPro" id="IPR000760">
    <property type="entry name" value="Inositol_monophosphatase-like"/>
</dbReference>
<keyword evidence="2 5" id="KW-0479">Metal-binding</keyword>
<name>A0A934NDP4_9BACT</name>
<dbReference type="GO" id="GO:0006020">
    <property type="term" value="P:inositol metabolic process"/>
    <property type="evidence" value="ECO:0007669"/>
    <property type="project" value="TreeGrafter"/>
</dbReference>
<dbReference type="PANTHER" id="PTHR20854">
    <property type="entry name" value="INOSITOL MONOPHOSPHATASE"/>
    <property type="match status" value="1"/>
</dbReference>
<dbReference type="FunFam" id="3.30.540.10:FF:000003">
    <property type="entry name" value="Inositol-1-monophosphatase"/>
    <property type="match status" value="1"/>
</dbReference>
<feature type="binding site" evidence="5">
    <location>
        <position position="88"/>
    </location>
    <ligand>
        <name>Mg(2+)</name>
        <dbReference type="ChEBI" id="CHEBI:18420"/>
        <label>1</label>
        <note>catalytic</note>
    </ligand>
</feature>
<accession>A0A934NDP4</accession>
<feature type="binding site" evidence="5">
    <location>
        <position position="87"/>
    </location>
    <ligand>
        <name>Mg(2+)</name>
        <dbReference type="ChEBI" id="CHEBI:18420"/>
        <label>1</label>
        <note>catalytic</note>
    </ligand>
</feature>
<evidence type="ECO:0000313" key="7">
    <source>
        <dbReference type="Proteomes" id="UP000614410"/>
    </source>
</evidence>
<comment type="caution">
    <text evidence="6">The sequence shown here is derived from an EMBL/GenBank/DDBJ whole genome shotgun (WGS) entry which is preliminary data.</text>
</comment>
<evidence type="ECO:0000256" key="4">
    <source>
        <dbReference type="ARBA" id="ARBA00022842"/>
    </source>
</evidence>
<dbReference type="Gene3D" id="3.30.540.10">
    <property type="entry name" value="Fructose-1,6-Bisphosphatase, subunit A, domain 1"/>
    <property type="match status" value="1"/>
</dbReference>
<comment type="cofactor">
    <cofactor evidence="1 5">
        <name>Mg(2+)</name>
        <dbReference type="ChEBI" id="CHEBI:18420"/>
    </cofactor>
</comment>
<dbReference type="GO" id="GO:0007165">
    <property type="term" value="P:signal transduction"/>
    <property type="evidence" value="ECO:0007669"/>
    <property type="project" value="TreeGrafter"/>
</dbReference>
<dbReference type="GO" id="GO:0046872">
    <property type="term" value="F:metal ion binding"/>
    <property type="evidence" value="ECO:0007669"/>
    <property type="project" value="UniProtKB-KW"/>
</dbReference>
<sequence length="269" mass="29032">MTLEPHDDLALALELADRADAITMARFGAADLRVDTKADDSPVTDADSRVEEMVRARVAAVRPSQTVLGEEAGSSGDSDWRWVVDPIDGTKNFARGVPVWATLLSLQHRGEEVCAVVSAPAMQRRWWATVDAGAMCNGRRLHVSAVARLEDATVSFTDVRDFAGYGWQRGFDRLAASCRTMRGFGDFWSHMLVAEGAIDCGIEPIVNEWDISAARLIVHEAGGRFSDFAGIDRVGGGNVLTTNGRIHDAVLACLGDGGPSSPPRQVREP</sequence>
<proteinExistence type="predicted"/>
<evidence type="ECO:0000256" key="1">
    <source>
        <dbReference type="ARBA" id="ARBA00001946"/>
    </source>
</evidence>
<reference evidence="6 7" key="1">
    <citation type="submission" date="2020-10" db="EMBL/GenBank/DDBJ databases">
        <title>Ca. Dormibacterota MAGs.</title>
        <authorList>
            <person name="Montgomery K."/>
        </authorList>
    </citation>
    <scope>NUCLEOTIDE SEQUENCE [LARGE SCALE GENOMIC DNA]</scope>
    <source>
        <strain evidence="6">Mitchell_Peninsula_5</strain>
    </source>
</reference>
<feature type="binding site" evidence="5">
    <location>
        <position position="70"/>
    </location>
    <ligand>
        <name>Mg(2+)</name>
        <dbReference type="ChEBI" id="CHEBI:18420"/>
        <label>1</label>
        <note>catalytic</note>
    </ligand>
</feature>
<dbReference type="PROSITE" id="PS00629">
    <property type="entry name" value="IMP_1"/>
    <property type="match status" value="1"/>
</dbReference>
<dbReference type="Pfam" id="PF00459">
    <property type="entry name" value="Inositol_P"/>
    <property type="match status" value="1"/>
</dbReference>
<dbReference type="PANTHER" id="PTHR20854:SF4">
    <property type="entry name" value="INOSITOL-1-MONOPHOSPHATASE-RELATED"/>
    <property type="match status" value="1"/>
</dbReference>
<protein>
    <submittedName>
        <fullName evidence="6">Histidinol-phosphatase</fullName>
    </submittedName>
</protein>
<dbReference type="Gene3D" id="3.40.190.80">
    <property type="match status" value="1"/>
</dbReference>
<gene>
    <name evidence="6" type="ORF">JF887_00495</name>
</gene>